<feature type="compositionally biased region" description="Low complexity" evidence="1">
    <location>
        <begin position="105"/>
        <end position="114"/>
    </location>
</feature>
<dbReference type="EMBL" id="BMAT01004393">
    <property type="protein sequence ID" value="GFR72567.1"/>
    <property type="molecule type" value="Genomic_DNA"/>
</dbReference>
<dbReference type="AlphaFoldDB" id="A0AAV4FH51"/>
<reference evidence="2 3" key="1">
    <citation type="journal article" date="2021" name="Elife">
        <title>Chloroplast acquisition without the gene transfer in kleptoplastic sea slugs, Plakobranchus ocellatus.</title>
        <authorList>
            <person name="Maeda T."/>
            <person name="Takahashi S."/>
            <person name="Yoshida T."/>
            <person name="Shimamura S."/>
            <person name="Takaki Y."/>
            <person name="Nagai Y."/>
            <person name="Toyoda A."/>
            <person name="Suzuki Y."/>
            <person name="Arimoto A."/>
            <person name="Ishii H."/>
            <person name="Satoh N."/>
            <person name="Nishiyama T."/>
            <person name="Hasebe M."/>
            <person name="Maruyama T."/>
            <person name="Minagawa J."/>
            <person name="Obokata J."/>
            <person name="Shigenobu S."/>
        </authorList>
    </citation>
    <scope>NUCLEOTIDE SEQUENCE [LARGE SCALE GENOMIC DNA]</scope>
</reference>
<feature type="compositionally biased region" description="Polar residues" evidence="1">
    <location>
        <begin position="116"/>
        <end position="126"/>
    </location>
</feature>
<sequence length="235" mass="25379">MSHDVCLPFSKQRTVTSPVATAVDSLSELQSLDEAVDFLRSQLLAMSGMVQTLESQTGQRSPELEETSMSMLTELSRVMGVPLESLHAPVESTVTDSTHTDTGEAEGATAPPAADQTVSKLENSTEAEAVEAHATCSPTAAERRETGLHFVEVSEEEFASVSELIRGRAKLEDVNRTYGMLWDHFKVQNQTGELTPKEMNAMGLRVTGATGQAKLKILRALKLCKISKSGNVSLL</sequence>
<evidence type="ECO:0000256" key="1">
    <source>
        <dbReference type="SAM" id="MobiDB-lite"/>
    </source>
</evidence>
<accession>A0AAV4FH51</accession>
<evidence type="ECO:0000313" key="2">
    <source>
        <dbReference type="EMBL" id="GFR72567.1"/>
    </source>
</evidence>
<organism evidence="2 3">
    <name type="scientific">Elysia marginata</name>
    <dbReference type="NCBI Taxonomy" id="1093978"/>
    <lineage>
        <taxon>Eukaryota</taxon>
        <taxon>Metazoa</taxon>
        <taxon>Spiralia</taxon>
        <taxon>Lophotrochozoa</taxon>
        <taxon>Mollusca</taxon>
        <taxon>Gastropoda</taxon>
        <taxon>Heterobranchia</taxon>
        <taxon>Euthyneura</taxon>
        <taxon>Panpulmonata</taxon>
        <taxon>Sacoglossa</taxon>
        <taxon>Placobranchoidea</taxon>
        <taxon>Plakobranchidae</taxon>
        <taxon>Elysia</taxon>
    </lineage>
</organism>
<comment type="caution">
    <text evidence="2">The sequence shown here is derived from an EMBL/GenBank/DDBJ whole genome shotgun (WGS) entry which is preliminary data.</text>
</comment>
<feature type="region of interest" description="Disordered" evidence="1">
    <location>
        <begin position="92"/>
        <end position="126"/>
    </location>
</feature>
<evidence type="ECO:0000313" key="3">
    <source>
        <dbReference type="Proteomes" id="UP000762676"/>
    </source>
</evidence>
<protein>
    <submittedName>
        <fullName evidence="2">Spindle and kinetochore-associated protein 2-like</fullName>
    </submittedName>
</protein>
<dbReference type="Pfam" id="PF11362">
    <property type="entry name" value="DUF3161"/>
    <property type="match status" value="1"/>
</dbReference>
<gene>
    <name evidence="2" type="ORF">ElyMa_002115500</name>
</gene>
<keyword evidence="3" id="KW-1185">Reference proteome</keyword>
<proteinExistence type="predicted"/>
<dbReference type="Proteomes" id="UP000762676">
    <property type="component" value="Unassembled WGS sequence"/>
</dbReference>
<name>A0AAV4FH51_9GAST</name>